<dbReference type="Gene3D" id="3.40.390.10">
    <property type="entry name" value="Collagenase (Catalytic Domain)"/>
    <property type="match status" value="1"/>
</dbReference>
<comment type="caution">
    <text evidence="6">The sequence shown here is derived from an EMBL/GenBank/DDBJ whole genome shotgun (WGS) entry which is preliminary data.</text>
</comment>
<dbReference type="GO" id="GO:0004222">
    <property type="term" value="F:metalloendopeptidase activity"/>
    <property type="evidence" value="ECO:0007669"/>
    <property type="project" value="InterPro"/>
</dbReference>
<evidence type="ECO:0000313" key="7">
    <source>
        <dbReference type="Proteomes" id="UP000004959"/>
    </source>
</evidence>
<dbReference type="GO" id="GO:0006508">
    <property type="term" value="P:proteolysis"/>
    <property type="evidence" value="ECO:0007669"/>
    <property type="project" value="UniProtKB-KW"/>
</dbReference>
<gene>
    <name evidence="6" type="ORF">OKIT_0462</name>
</gene>
<proteinExistence type="predicted"/>
<dbReference type="Pfam" id="PF00413">
    <property type="entry name" value="Peptidase_M10"/>
    <property type="match status" value="1"/>
</dbReference>
<keyword evidence="3" id="KW-0378">Hydrolase</keyword>
<reference evidence="6 7" key="1">
    <citation type="journal article" date="2012" name="PLoS ONE">
        <title>Functional divergence in the genus oenococcus as predicted by genome sequencing of the newly-described species, Oenococcus kitaharae.</title>
        <authorList>
            <person name="Borneman A.R."/>
            <person name="McCarthy J.M."/>
            <person name="Chambers P.J."/>
            <person name="Bartowsky E.J."/>
        </authorList>
    </citation>
    <scope>NUCLEOTIDE SEQUENCE [LARGE SCALE GENOMIC DNA]</scope>
    <source>
        <strain evidence="7">DSM17330</strain>
    </source>
</reference>
<dbReference type="AlphaFoldDB" id="G9WF20"/>
<accession>G9WF20</accession>
<evidence type="ECO:0000313" key="6">
    <source>
        <dbReference type="EMBL" id="EHN58580.1"/>
    </source>
</evidence>
<evidence type="ECO:0000259" key="5">
    <source>
        <dbReference type="Pfam" id="PF00413"/>
    </source>
</evidence>
<feature type="domain" description="Peptidase M10 metallopeptidase" evidence="5">
    <location>
        <begin position="56"/>
        <end position="177"/>
    </location>
</feature>
<evidence type="ECO:0000256" key="3">
    <source>
        <dbReference type="ARBA" id="ARBA00022801"/>
    </source>
</evidence>
<dbReference type="InterPro" id="IPR024079">
    <property type="entry name" value="MetalloPept_cat_dom_sf"/>
</dbReference>
<dbReference type="RefSeq" id="WP_007744954.1">
    <property type="nucleotide sequence ID" value="NZ_CM001398.1"/>
</dbReference>
<dbReference type="PATRIC" id="fig|1045004.4.peg.458"/>
<dbReference type="InterPro" id="IPR001818">
    <property type="entry name" value="Pept_M10_metallopeptidase"/>
</dbReference>
<dbReference type="OrthoDB" id="2148705at2"/>
<protein>
    <recommendedName>
        <fullName evidence="5">Peptidase M10 metallopeptidase domain-containing protein</fullName>
    </recommendedName>
</protein>
<dbReference type="SUPFAM" id="SSF55486">
    <property type="entry name" value="Metalloproteases ('zincins'), catalytic domain"/>
    <property type="match status" value="1"/>
</dbReference>
<keyword evidence="2" id="KW-0479">Metal-binding</keyword>
<sequence length="188" mass="21517">MRQRLAKNLQLVLSLIAILLLLAASFTFVLYIRRPALRDSVMTTQIPRNKKVLINLSQTHYAPEARKAMSLWNKALKRHLFHEFDQSQATITLYDLSNQQFSKINRDVGYGEHILAATGQGGIYLNRDFMQQVDDQPYIIPVIEHELGHVIGLKHINGDALMNASMQSTAFISQYDVQVANYILKRIH</sequence>
<dbReference type="eggNOG" id="COG5549">
    <property type="taxonomic scope" value="Bacteria"/>
</dbReference>
<evidence type="ECO:0000256" key="2">
    <source>
        <dbReference type="ARBA" id="ARBA00022723"/>
    </source>
</evidence>
<dbReference type="HOGENOM" id="CLU_1426690_0_0_9"/>
<evidence type="ECO:0000256" key="4">
    <source>
        <dbReference type="ARBA" id="ARBA00022833"/>
    </source>
</evidence>
<evidence type="ECO:0000256" key="1">
    <source>
        <dbReference type="ARBA" id="ARBA00022670"/>
    </source>
</evidence>
<organism evidence="6 7">
    <name type="scientific">Oenococcus kitaharae DSM 17330</name>
    <dbReference type="NCBI Taxonomy" id="1045004"/>
    <lineage>
        <taxon>Bacteria</taxon>
        <taxon>Bacillati</taxon>
        <taxon>Bacillota</taxon>
        <taxon>Bacilli</taxon>
        <taxon>Lactobacillales</taxon>
        <taxon>Lactobacillaceae</taxon>
        <taxon>Oenococcus</taxon>
    </lineage>
</organism>
<dbReference type="Proteomes" id="UP000004959">
    <property type="component" value="Chromosome"/>
</dbReference>
<keyword evidence="4" id="KW-0862">Zinc</keyword>
<dbReference type="GO" id="GO:0031012">
    <property type="term" value="C:extracellular matrix"/>
    <property type="evidence" value="ECO:0007669"/>
    <property type="project" value="InterPro"/>
</dbReference>
<keyword evidence="7" id="KW-1185">Reference proteome</keyword>
<dbReference type="EMBL" id="AFVZ01000001">
    <property type="protein sequence ID" value="EHN58580.1"/>
    <property type="molecule type" value="Genomic_DNA"/>
</dbReference>
<dbReference type="GO" id="GO:0008270">
    <property type="term" value="F:zinc ion binding"/>
    <property type="evidence" value="ECO:0007669"/>
    <property type="project" value="InterPro"/>
</dbReference>
<name>G9WF20_9LACO</name>
<dbReference type="STRING" id="336988.NT96_02685"/>
<keyword evidence="1" id="KW-0645">Protease</keyword>